<evidence type="ECO:0000256" key="3">
    <source>
        <dbReference type="PROSITE-ProRule" id="PRU00708"/>
    </source>
</evidence>
<feature type="repeat" description="PPR" evidence="3">
    <location>
        <begin position="267"/>
        <end position="301"/>
    </location>
</feature>
<feature type="repeat" description="PPR" evidence="3">
    <location>
        <begin position="337"/>
        <end position="371"/>
    </location>
</feature>
<gene>
    <name evidence="5" type="primary">LOC103716239</name>
</gene>
<dbReference type="Pfam" id="PF13041">
    <property type="entry name" value="PPR_2"/>
    <property type="match status" value="5"/>
</dbReference>
<dbReference type="SUPFAM" id="SSF81901">
    <property type="entry name" value="HCP-like"/>
    <property type="match status" value="1"/>
</dbReference>
<evidence type="ECO:0000313" key="4">
    <source>
        <dbReference type="Proteomes" id="UP000228380"/>
    </source>
</evidence>
<reference evidence="4" key="1">
    <citation type="journal article" date="2019" name="Nat. Commun.">
        <title>Genome-wide association mapping of date palm fruit traits.</title>
        <authorList>
            <person name="Hazzouri K.M."/>
            <person name="Gros-Balthazard M."/>
            <person name="Flowers J.M."/>
            <person name="Copetti D."/>
            <person name="Lemansour A."/>
            <person name="Lebrun M."/>
            <person name="Masmoudi K."/>
            <person name="Ferrand S."/>
            <person name="Dhar M.I."/>
            <person name="Fresquez Z.A."/>
            <person name="Rosas U."/>
            <person name="Zhang J."/>
            <person name="Talag J."/>
            <person name="Lee S."/>
            <person name="Kudrna D."/>
            <person name="Powell R.F."/>
            <person name="Leitch I.J."/>
            <person name="Krueger R.R."/>
            <person name="Wing R.A."/>
            <person name="Amiri K.M.A."/>
            <person name="Purugganan M.D."/>
        </authorList>
    </citation>
    <scope>NUCLEOTIDE SEQUENCE [LARGE SCALE GENOMIC DNA]</scope>
    <source>
        <strain evidence="4">cv. Khalas</strain>
    </source>
</reference>
<feature type="repeat" description="PPR" evidence="3">
    <location>
        <begin position="595"/>
        <end position="630"/>
    </location>
</feature>
<dbReference type="SUPFAM" id="SSF48452">
    <property type="entry name" value="TPR-like"/>
    <property type="match status" value="1"/>
</dbReference>
<evidence type="ECO:0000313" key="5">
    <source>
        <dbReference type="RefSeq" id="XP_017700472.2"/>
    </source>
</evidence>
<feature type="repeat" description="PPR" evidence="3">
    <location>
        <begin position="560"/>
        <end position="594"/>
    </location>
</feature>
<dbReference type="PANTHER" id="PTHR47938:SF35">
    <property type="entry name" value="PENTATRICOPEPTIDE REPEAT-CONTAINING PROTEIN 4, MITOCHONDRIAL-RELATED"/>
    <property type="match status" value="1"/>
</dbReference>
<dbReference type="InterPro" id="IPR011990">
    <property type="entry name" value="TPR-like_helical_dom_sf"/>
</dbReference>
<accession>A0A8B7MWI0</accession>
<evidence type="ECO:0000256" key="1">
    <source>
        <dbReference type="ARBA" id="ARBA00007626"/>
    </source>
</evidence>
<proteinExistence type="inferred from homology"/>
<feature type="repeat" description="PPR" evidence="3">
    <location>
        <begin position="490"/>
        <end position="524"/>
    </location>
</feature>
<feature type="repeat" description="PPR" evidence="3">
    <location>
        <begin position="162"/>
        <end position="196"/>
    </location>
</feature>
<dbReference type="RefSeq" id="XP_017700472.2">
    <property type="nucleotide sequence ID" value="XM_017844983.3"/>
</dbReference>
<dbReference type="OrthoDB" id="185373at2759"/>
<sequence length="785" mass="88484">MRWARAAKAPSLLRRSEARLLSTIPSLSNELSISEQVHAILHTVPAIEPPLECIAPLLTPHVVADVLDETPAIRSAFRFFVWASRRRHLRSWLGHNRMISLLRDGDGGFESAWQSLAEIRDCGELIPPAAFTVLLSAYSASGMAEKAVESFGRMAEFNCRPNTFTYNTALQIFVDKDVILLAMAVYNQMLKSDCRPNRSTYNILMNGLCKAGKTEDALALFDEMLQRGISPNTMIYTVFLSSLCKANRLNDASRLLDSMKQKNCRPDSVTYNALLSGFCKLGRIDEAFEHLKSFREDGFVLGLGGYSCLIDGLFRAGRFEEACRYYWEMLKKNVVPDCILYTIMIRGYVEAGRVNDAFSFLTEMTERGLVPDTYCYNTLIMGLCDAGLLDRARSLRLEISQHDLFPDSATYTIMICGLCKEGLVHEAQQIFDEMGKLGCVPTVMTFNALIDGLCKAGRLEEAHILFYKMEMGRNPSLFLRLTQGAHRVRDSNSLHKLVEELCQSGLVLKAYKLLRDIIDSGVVPDVVTYNILINGLCKVGNPDGALKLFKEIYFKGLSPDAVTYGTLIDGLLKVHREEDALMVFQHMLRSGCTPSLSIYNSLMRTLCRKKRTSQAVSLWLNHLLQKHRIPDEAKTIAVVRKNFEQGYLEEAVRGLIDMDRKHGSVSSLPYTIWLIGFCQVRKVDDALKIFNILIEFDMDATPPSCVLLINCLCREGKLAAALDVMLYALRKGFFFMQPVGNRLIKKLCMHNKMEAAQELAWRMRLAGYDMDAYLRATTKGLLYNN</sequence>
<feature type="repeat" description="PPR" evidence="3">
    <location>
        <begin position="127"/>
        <end position="161"/>
    </location>
</feature>
<organism evidence="4 5">
    <name type="scientific">Phoenix dactylifera</name>
    <name type="common">Date palm</name>
    <dbReference type="NCBI Taxonomy" id="42345"/>
    <lineage>
        <taxon>Eukaryota</taxon>
        <taxon>Viridiplantae</taxon>
        <taxon>Streptophyta</taxon>
        <taxon>Embryophyta</taxon>
        <taxon>Tracheophyta</taxon>
        <taxon>Spermatophyta</taxon>
        <taxon>Magnoliopsida</taxon>
        <taxon>Liliopsida</taxon>
        <taxon>Arecaceae</taxon>
        <taxon>Coryphoideae</taxon>
        <taxon>Phoeniceae</taxon>
        <taxon>Phoenix</taxon>
    </lineage>
</organism>
<reference evidence="5" key="2">
    <citation type="submission" date="2025-08" db="UniProtKB">
        <authorList>
            <consortium name="RefSeq"/>
        </authorList>
    </citation>
    <scope>IDENTIFICATION</scope>
    <source>
        <tissue evidence="5">Young leaves</tissue>
    </source>
</reference>
<dbReference type="NCBIfam" id="TIGR00756">
    <property type="entry name" value="PPR"/>
    <property type="match status" value="12"/>
</dbReference>
<keyword evidence="4" id="KW-1185">Reference proteome</keyword>
<dbReference type="PANTHER" id="PTHR47938">
    <property type="entry name" value="RESPIRATORY COMPLEX I CHAPERONE (CIA84), PUTATIVE (AFU_ORTHOLOGUE AFUA_2G06020)-RELATED"/>
    <property type="match status" value="1"/>
</dbReference>
<dbReference type="GeneID" id="103716239"/>
<feature type="repeat" description="PPR" evidence="3">
    <location>
        <begin position="442"/>
        <end position="476"/>
    </location>
</feature>
<dbReference type="Gene3D" id="1.25.40.10">
    <property type="entry name" value="Tetratricopeptide repeat domain"/>
    <property type="match status" value="6"/>
</dbReference>
<dbReference type="PROSITE" id="PS51375">
    <property type="entry name" value="PPR"/>
    <property type="match status" value="14"/>
</dbReference>
<comment type="similarity">
    <text evidence="1">Belongs to the PPR family. P subfamily.</text>
</comment>
<feature type="repeat" description="PPR" evidence="3">
    <location>
        <begin position="372"/>
        <end position="406"/>
    </location>
</feature>
<feature type="repeat" description="PPR" evidence="3">
    <location>
        <begin position="232"/>
        <end position="266"/>
    </location>
</feature>
<keyword evidence="2" id="KW-0677">Repeat</keyword>
<feature type="repeat" description="PPR" evidence="3">
    <location>
        <begin position="525"/>
        <end position="559"/>
    </location>
</feature>
<name>A0A8B7MWI0_PHODC</name>
<feature type="repeat" description="PPR" evidence="3">
    <location>
        <begin position="197"/>
        <end position="231"/>
    </location>
</feature>
<protein>
    <submittedName>
        <fullName evidence="5">Pentatricopeptide repeat-containing protein At1g79540</fullName>
    </submittedName>
</protein>
<dbReference type="Pfam" id="PF01535">
    <property type="entry name" value="PPR"/>
    <property type="match status" value="5"/>
</dbReference>
<dbReference type="Proteomes" id="UP000228380">
    <property type="component" value="Chromosome 1"/>
</dbReference>
<dbReference type="KEGG" id="pda:103716239"/>
<evidence type="ECO:0000256" key="2">
    <source>
        <dbReference type="ARBA" id="ARBA00022737"/>
    </source>
</evidence>
<dbReference type="GO" id="GO:0003729">
    <property type="term" value="F:mRNA binding"/>
    <property type="evidence" value="ECO:0007669"/>
    <property type="project" value="TreeGrafter"/>
</dbReference>
<feature type="repeat" description="PPR" evidence="3">
    <location>
        <begin position="407"/>
        <end position="441"/>
    </location>
</feature>
<feature type="repeat" description="PPR" evidence="3">
    <location>
        <begin position="302"/>
        <end position="336"/>
    </location>
</feature>
<dbReference type="AlphaFoldDB" id="A0A8B7MWI0"/>
<dbReference type="InterPro" id="IPR002885">
    <property type="entry name" value="PPR_rpt"/>
</dbReference>